<dbReference type="STRING" id="29172.A0A0D8XVJ7"/>
<accession>A0A0D8XVJ7</accession>
<sequence length="209" mass="23476">MTVPQIDSAFLFPESLSTCAEITGGSEVGSSENKLPCTGLPIIKGNNDNNGMIIVKEQPFWVTDIPLDESEQTHVMNASLLIEVLENRLKVVPMPDIEIDFDPMGETKEIAAQDRLCYTKDVLFGNTVRNMVNLNELSIRTLSNNSRRKHVVQINSNDLNQLAMVEPTTKHVYYRQTYKQFNVIPFVPSIKEPAETCDQTPLFPTVTMT</sequence>
<reference evidence="1 2" key="1">
    <citation type="submission" date="2013-11" db="EMBL/GenBank/DDBJ databases">
        <title>Draft genome of the bovine lungworm Dictyocaulus viviparus.</title>
        <authorList>
            <person name="Mitreva M."/>
        </authorList>
    </citation>
    <scope>NUCLEOTIDE SEQUENCE [LARGE SCALE GENOMIC DNA]</scope>
    <source>
        <strain evidence="1 2">HannoverDv2000</strain>
    </source>
</reference>
<dbReference type="OrthoDB" id="5867859at2759"/>
<dbReference type="Proteomes" id="UP000053766">
    <property type="component" value="Unassembled WGS sequence"/>
</dbReference>
<dbReference type="AlphaFoldDB" id="A0A0D8XVJ7"/>
<keyword evidence="2" id="KW-1185">Reference proteome</keyword>
<organism evidence="1 2">
    <name type="scientific">Dictyocaulus viviparus</name>
    <name type="common">Bovine lungworm</name>
    <dbReference type="NCBI Taxonomy" id="29172"/>
    <lineage>
        <taxon>Eukaryota</taxon>
        <taxon>Metazoa</taxon>
        <taxon>Ecdysozoa</taxon>
        <taxon>Nematoda</taxon>
        <taxon>Chromadorea</taxon>
        <taxon>Rhabditida</taxon>
        <taxon>Rhabditina</taxon>
        <taxon>Rhabditomorpha</taxon>
        <taxon>Strongyloidea</taxon>
        <taxon>Metastrongylidae</taxon>
        <taxon>Dictyocaulus</taxon>
    </lineage>
</organism>
<dbReference type="EMBL" id="KN716355">
    <property type="protein sequence ID" value="KJH46376.1"/>
    <property type="molecule type" value="Genomic_DNA"/>
</dbReference>
<protein>
    <submittedName>
        <fullName evidence="1">Uncharacterized protein</fullName>
    </submittedName>
</protein>
<gene>
    <name evidence="1" type="ORF">DICVIV_07544</name>
</gene>
<reference evidence="2" key="2">
    <citation type="journal article" date="2016" name="Sci. Rep.">
        <title>Dictyocaulus viviparus genome, variome and transcriptome elucidate lungworm biology and support future intervention.</title>
        <authorList>
            <person name="McNulty S.N."/>
            <person name="Strube C."/>
            <person name="Rosa B.A."/>
            <person name="Martin J.C."/>
            <person name="Tyagi R."/>
            <person name="Choi Y.J."/>
            <person name="Wang Q."/>
            <person name="Hallsworth Pepin K."/>
            <person name="Zhang X."/>
            <person name="Ozersky P."/>
            <person name="Wilson R.K."/>
            <person name="Sternberg P.W."/>
            <person name="Gasser R.B."/>
            <person name="Mitreva M."/>
        </authorList>
    </citation>
    <scope>NUCLEOTIDE SEQUENCE [LARGE SCALE GENOMIC DNA]</scope>
    <source>
        <strain evidence="2">HannoverDv2000</strain>
    </source>
</reference>
<evidence type="ECO:0000313" key="2">
    <source>
        <dbReference type="Proteomes" id="UP000053766"/>
    </source>
</evidence>
<evidence type="ECO:0000313" key="1">
    <source>
        <dbReference type="EMBL" id="KJH46376.1"/>
    </source>
</evidence>
<proteinExistence type="predicted"/>
<name>A0A0D8XVJ7_DICVI</name>